<proteinExistence type="predicted"/>
<evidence type="ECO:0008006" key="6">
    <source>
        <dbReference type="Google" id="ProtNLM"/>
    </source>
</evidence>
<feature type="domain" description="DUF4910" evidence="3">
    <location>
        <begin position="14"/>
        <end position="359"/>
    </location>
</feature>
<dbReference type="Gene3D" id="3.40.630.10">
    <property type="entry name" value="Zn peptidases"/>
    <property type="match status" value="1"/>
</dbReference>
<dbReference type="Gene3D" id="3.50.30.90">
    <property type="match status" value="1"/>
</dbReference>
<dbReference type="Pfam" id="PF16254">
    <property type="entry name" value="DUF4910"/>
    <property type="match status" value="1"/>
</dbReference>
<sequence length="448" mass="51015">MMLGRAMDYQELDDLFNELWPIPRSITGPGITQSLKILQRHIPFEIKAVASGTKVFDWVVPPEWQLNSATLYTADGEKILSTEDSNIHILNFSEPYSATISYEELEPHLYTNKTFPETVPYVTSYYQRRWGFCLSEAQKARLDKTKKYRVEIDTKIYPGNLRYGDLTLKGKSEKTVLLTSYLCHPSLANNELSGPLALVALYKELSKQKNRYYTYRFLVVPETIGSITFLANTEKSELDKICAGIVLTCLGGPAKKVTFKHSRRHWVGEPSEIDELVESLCMHDSECFEQRPFEPTSGSDERQFCSPTINLPVIQAARTPYGQYDEYHSSLDNKSFMRISAVLDSISKLCMFIRVFELNRANLLPMLAGGEPMLGKRGLYPTINSAQTKRMSSDKIVDGREQLNILLNVISLIDGKRTVKEIVEFLEISYDDILSTLEPLLEQNLVRV</sequence>
<evidence type="ECO:0000259" key="3">
    <source>
        <dbReference type="Pfam" id="PF16254"/>
    </source>
</evidence>
<reference evidence="4 5" key="1">
    <citation type="journal article" date="2011" name="Front. Microbiol.">
        <title>Genomic signatures of strain selection and enhancement in Bacillus atrophaeus var. globigii, a historical biowarfare simulant.</title>
        <authorList>
            <person name="Gibbons H.S."/>
            <person name="Broomall S.M."/>
            <person name="McNew L.A."/>
            <person name="Daligault H."/>
            <person name="Chapman C."/>
            <person name="Bruce D."/>
            <person name="Karavis M."/>
            <person name="Krepps M."/>
            <person name="McGregor P.A."/>
            <person name="Hong C."/>
            <person name="Park K.H."/>
            <person name="Akmal A."/>
            <person name="Feldman A."/>
            <person name="Lin J.S."/>
            <person name="Chang W.E."/>
            <person name="Higgs B.W."/>
            <person name="Demirev P."/>
            <person name="Lindquist J."/>
            <person name="Liem A."/>
            <person name="Fochler E."/>
            <person name="Read T.D."/>
            <person name="Tapia R."/>
            <person name="Johnson S."/>
            <person name="Bishop-Lilly K.A."/>
            <person name="Detter C."/>
            <person name="Han C."/>
            <person name="Sozhamannan S."/>
            <person name="Rosenzweig C.N."/>
            <person name="Skowronski E.W."/>
        </authorList>
    </citation>
    <scope>NUCLEOTIDE SEQUENCE [LARGE SCALE GENOMIC DNA]</scope>
    <source>
        <strain evidence="4 5">CC-PW-9</strain>
    </source>
</reference>
<dbReference type="Pfam" id="PF16221">
    <property type="entry name" value="HTH_47"/>
    <property type="match status" value="1"/>
</dbReference>
<dbReference type="Pfam" id="PF09940">
    <property type="entry name" value="DUF2172"/>
    <property type="match status" value="1"/>
</dbReference>
<evidence type="ECO:0000313" key="5">
    <source>
        <dbReference type="Proteomes" id="UP000287996"/>
    </source>
</evidence>
<organism evidence="4 5">
    <name type="scientific">Idiomarina tyrosinivorans</name>
    <dbReference type="NCBI Taxonomy" id="1445662"/>
    <lineage>
        <taxon>Bacteria</taxon>
        <taxon>Pseudomonadati</taxon>
        <taxon>Pseudomonadota</taxon>
        <taxon>Gammaproteobacteria</taxon>
        <taxon>Alteromonadales</taxon>
        <taxon>Idiomarinaceae</taxon>
        <taxon>Idiomarina</taxon>
    </lineage>
</organism>
<feature type="domain" description="DUF2172" evidence="1">
    <location>
        <begin position="63"/>
        <end position="155"/>
    </location>
</feature>
<dbReference type="SUPFAM" id="SSF53187">
    <property type="entry name" value="Zn-dependent exopeptidases"/>
    <property type="match status" value="1"/>
</dbReference>
<dbReference type="AlphaFoldDB" id="A0A432ZQW2"/>
<feature type="domain" description="UCP01524 winged helix-turn-helix" evidence="2">
    <location>
        <begin position="369"/>
        <end position="447"/>
    </location>
</feature>
<gene>
    <name evidence="4" type="ORF">CWI84_06560</name>
</gene>
<dbReference type="Proteomes" id="UP000287996">
    <property type="component" value="Unassembled WGS sequence"/>
</dbReference>
<dbReference type="EMBL" id="PIQH01000005">
    <property type="protein sequence ID" value="RUO80287.1"/>
    <property type="molecule type" value="Genomic_DNA"/>
</dbReference>
<evidence type="ECO:0000259" key="2">
    <source>
        <dbReference type="Pfam" id="PF16221"/>
    </source>
</evidence>
<dbReference type="InterPro" id="IPR036388">
    <property type="entry name" value="WH-like_DNA-bd_sf"/>
</dbReference>
<dbReference type="InterPro" id="IPR012353">
    <property type="entry name" value="UCP015244"/>
</dbReference>
<dbReference type="InterPro" id="IPR032622">
    <property type="entry name" value="UCP01524_HTH"/>
</dbReference>
<accession>A0A432ZQW2</accession>
<dbReference type="Gene3D" id="1.10.10.10">
    <property type="entry name" value="Winged helix-like DNA-binding domain superfamily/Winged helix DNA-binding domain"/>
    <property type="match status" value="1"/>
</dbReference>
<dbReference type="InterPro" id="IPR032589">
    <property type="entry name" value="DUF4910"/>
</dbReference>
<dbReference type="OrthoDB" id="9765654at2"/>
<evidence type="ECO:0000259" key="1">
    <source>
        <dbReference type="Pfam" id="PF09940"/>
    </source>
</evidence>
<dbReference type="PIRSF" id="PIRSF015244">
    <property type="entry name" value="UCP015244"/>
    <property type="match status" value="1"/>
</dbReference>
<dbReference type="InterPro" id="IPR032610">
    <property type="entry name" value="DUF2172"/>
</dbReference>
<keyword evidence="5" id="KW-1185">Reference proteome</keyword>
<name>A0A432ZQW2_9GAMM</name>
<evidence type="ECO:0000313" key="4">
    <source>
        <dbReference type="EMBL" id="RUO80287.1"/>
    </source>
</evidence>
<protein>
    <recommendedName>
        <fullName evidence="6">Aminopeptidase</fullName>
    </recommendedName>
</protein>
<comment type="caution">
    <text evidence="4">The sequence shown here is derived from an EMBL/GenBank/DDBJ whole genome shotgun (WGS) entry which is preliminary data.</text>
</comment>